<comment type="caution">
    <text evidence="7">The sequence shown here is derived from an EMBL/GenBank/DDBJ whole genome shotgun (WGS) entry which is preliminary data.</text>
</comment>
<feature type="chain" id="PRO_5045964682" description="Interferon alpha-inducible protein 27-like protein 2A" evidence="6">
    <location>
        <begin position="16"/>
        <end position="99"/>
    </location>
</feature>
<keyword evidence="4" id="KW-1133">Transmembrane helix</keyword>
<keyword evidence="3" id="KW-0812">Transmembrane</keyword>
<comment type="subcellular location">
    <subcellularLocation>
        <location evidence="1">Membrane</location>
        <topology evidence="1">Multi-pass membrane protein</topology>
    </subcellularLocation>
</comment>
<feature type="signal peptide" evidence="6">
    <location>
        <begin position="1"/>
        <end position="15"/>
    </location>
</feature>
<evidence type="ECO:0000313" key="8">
    <source>
        <dbReference type="Proteomes" id="UP001469553"/>
    </source>
</evidence>
<evidence type="ECO:0000256" key="2">
    <source>
        <dbReference type="ARBA" id="ARBA00007262"/>
    </source>
</evidence>
<dbReference type="Pfam" id="PF06140">
    <property type="entry name" value="Ifi-6-16"/>
    <property type="match status" value="1"/>
</dbReference>
<proteinExistence type="inferred from homology"/>
<accession>A0ABV0ZBD0</accession>
<evidence type="ECO:0000256" key="3">
    <source>
        <dbReference type="ARBA" id="ARBA00022692"/>
    </source>
</evidence>
<evidence type="ECO:0000313" key="7">
    <source>
        <dbReference type="EMBL" id="MEQ2303415.1"/>
    </source>
</evidence>
<evidence type="ECO:0000256" key="4">
    <source>
        <dbReference type="ARBA" id="ARBA00022989"/>
    </source>
</evidence>
<dbReference type="InterPro" id="IPR009311">
    <property type="entry name" value="IFI6/IFI27-like"/>
</dbReference>
<protein>
    <recommendedName>
        <fullName evidence="9">Interferon alpha-inducible protein 27-like protein 2A</fullName>
    </recommendedName>
</protein>
<dbReference type="PANTHER" id="PTHR16932:SF18">
    <property type="entry name" value="INTERFERON, ALPHA-INDUCIBLE PROTEIN 27-LIKE 2"/>
    <property type="match status" value="1"/>
</dbReference>
<dbReference type="Gene3D" id="6.10.110.10">
    <property type="match status" value="1"/>
</dbReference>
<organism evidence="7 8">
    <name type="scientific">Ameca splendens</name>
    <dbReference type="NCBI Taxonomy" id="208324"/>
    <lineage>
        <taxon>Eukaryota</taxon>
        <taxon>Metazoa</taxon>
        <taxon>Chordata</taxon>
        <taxon>Craniata</taxon>
        <taxon>Vertebrata</taxon>
        <taxon>Euteleostomi</taxon>
        <taxon>Actinopterygii</taxon>
        <taxon>Neopterygii</taxon>
        <taxon>Teleostei</taxon>
        <taxon>Neoteleostei</taxon>
        <taxon>Acanthomorphata</taxon>
        <taxon>Ovalentaria</taxon>
        <taxon>Atherinomorphae</taxon>
        <taxon>Cyprinodontiformes</taxon>
        <taxon>Goodeidae</taxon>
        <taxon>Ameca</taxon>
    </lineage>
</organism>
<evidence type="ECO:0000256" key="1">
    <source>
        <dbReference type="ARBA" id="ARBA00004141"/>
    </source>
</evidence>
<comment type="similarity">
    <text evidence="2">Belongs to the IFI6/IFI27 family.</text>
</comment>
<reference evidence="7 8" key="1">
    <citation type="submission" date="2021-06" db="EMBL/GenBank/DDBJ databases">
        <authorList>
            <person name="Palmer J.M."/>
        </authorList>
    </citation>
    <scope>NUCLEOTIDE SEQUENCE [LARGE SCALE GENOMIC DNA]</scope>
    <source>
        <strain evidence="7 8">AS_MEX2019</strain>
        <tissue evidence="7">Muscle</tissue>
    </source>
</reference>
<sequence>MFCFVFFISTKAVAAGAAVALAAAPFVLGAVGFTSAGIAAGSTAASLMSYAAAANGGGVAAGGLVAALQSAGAVGLSGATSVAVASAGAVVGWMASRFH</sequence>
<keyword evidence="8" id="KW-1185">Reference proteome</keyword>
<gene>
    <name evidence="7" type="ORF">AMECASPLE_016740</name>
</gene>
<keyword evidence="6" id="KW-0732">Signal</keyword>
<dbReference type="Proteomes" id="UP001469553">
    <property type="component" value="Unassembled WGS sequence"/>
</dbReference>
<dbReference type="PANTHER" id="PTHR16932">
    <property type="entry name" value="INTERFERON ALPHA-INDUCIBLE PROTEIN 27"/>
    <property type="match status" value="1"/>
</dbReference>
<evidence type="ECO:0008006" key="9">
    <source>
        <dbReference type="Google" id="ProtNLM"/>
    </source>
</evidence>
<evidence type="ECO:0000256" key="6">
    <source>
        <dbReference type="SAM" id="SignalP"/>
    </source>
</evidence>
<keyword evidence="5" id="KW-0472">Membrane</keyword>
<name>A0ABV0ZBD0_9TELE</name>
<dbReference type="InterPro" id="IPR038213">
    <property type="entry name" value="IFI6/IFI27-like_sf"/>
</dbReference>
<evidence type="ECO:0000256" key="5">
    <source>
        <dbReference type="ARBA" id="ARBA00023136"/>
    </source>
</evidence>
<dbReference type="EMBL" id="JAHRIP010057657">
    <property type="protein sequence ID" value="MEQ2303415.1"/>
    <property type="molecule type" value="Genomic_DNA"/>
</dbReference>